<sequence>MNVSKGFRHLHRYREIAVALARNGFGYVVSEMGFPEAIPFIGNKERKDIHKKTIGERIRLMLEELGPTFVKLGQIASTRPDLVPASIISELVQLQDQVPPFSYADAVRIVEEELGAGLGDLFMVFPETPIAAASIGQVYHAVLKDGTPAAVKVQRPNIQRIVDTDLDILAEFARVAESRLEWARNYRVRDMVEEISKAIRAELDYAAEARQAEKFQLQSRQLKDVLVPDIYWDYTTRRVMTMQYMEGISLSDRTRLDREQIDKKALARQLTDLIIHQILIEGLFHGDPHPGNILVLPDGKLALLDFGSVGKLSQDMRKQFAFFVISLRNQSTSGIIRAISSMGIIPDEVDMILLRADVDDMREKYYATPLSRIRLGEAVNDLFTLAFRHRIRIPSEMTMLGKSLLTLEGVVVSLDPDLSVLEVAEPYGRKLFMERYDPRKLYKKAIEDLPEFLEAASEFPSSMRSMLATIRKGKLRFEAGIPELGVFLRSMDKLTDKLAFSLVLLSFSLLVVGLIIGASLAPQDSVLWNLPILEISFVIAALLLLWLVISLWRSRKL</sequence>
<evidence type="ECO:0000313" key="1">
    <source>
        <dbReference type="EMBL" id="MFM9326846.1"/>
    </source>
</evidence>
<keyword evidence="1" id="KW-0418">Kinase</keyword>
<keyword evidence="1" id="KW-0808">Transferase</keyword>
<organism evidence="1 2">
    <name type="scientific">Paenibacillus mesotrionivorans</name>
    <dbReference type="NCBI Taxonomy" id="3160968"/>
    <lineage>
        <taxon>Bacteria</taxon>
        <taxon>Bacillati</taxon>
        <taxon>Bacillota</taxon>
        <taxon>Bacilli</taxon>
        <taxon>Bacillales</taxon>
        <taxon>Paenibacillaceae</taxon>
        <taxon>Paenibacillus</taxon>
    </lineage>
</organism>
<comment type="caution">
    <text evidence="1">The sequence shown here is derived from an EMBL/GenBank/DDBJ whole genome shotgun (WGS) entry which is preliminary data.</text>
</comment>
<proteinExistence type="predicted"/>
<evidence type="ECO:0000313" key="2">
    <source>
        <dbReference type="Proteomes" id="UP001631969"/>
    </source>
</evidence>
<name>A0ACC7NS32_9BACL</name>
<keyword evidence="2" id="KW-1185">Reference proteome</keyword>
<protein>
    <submittedName>
        <fullName evidence="1">ABC1 kinase family protein</fullName>
    </submittedName>
</protein>
<gene>
    <name evidence="1" type="ORF">ACI1P1_00905</name>
</gene>
<dbReference type="Proteomes" id="UP001631969">
    <property type="component" value="Unassembled WGS sequence"/>
</dbReference>
<accession>A0ACC7NS32</accession>
<dbReference type="EMBL" id="JBJURJ010000001">
    <property type="protein sequence ID" value="MFM9326846.1"/>
    <property type="molecule type" value="Genomic_DNA"/>
</dbReference>
<reference evidence="1" key="1">
    <citation type="submission" date="2024-12" db="EMBL/GenBank/DDBJ databases">
        <authorList>
            <person name="Wu N."/>
        </authorList>
    </citation>
    <scope>NUCLEOTIDE SEQUENCE</scope>
    <source>
        <strain evidence="1">P15</strain>
    </source>
</reference>